<proteinExistence type="predicted"/>
<accession>A0A0K2SY34</accession>
<reference evidence="1" key="1">
    <citation type="submission" date="2014-05" db="EMBL/GenBank/DDBJ databases">
        <authorList>
            <person name="Chronopoulou M."/>
        </authorList>
    </citation>
    <scope>NUCLEOTIDE SEQUENCE</scope>
    <source>
        <tissue evidence="1">Whole organism</tissue>
    </source>
</reference>
<protein>
    <submittedName>
        <fullName evidence="1">Uncharacterized protein</fullName>
    </submittedName>
</protein>
<dbReference type="EMBL" id="HACA01001044">
    <property type="protein sequence ID" value="CDW18405.1"/>
    <property type="molecule type" value="Transcribed_RNA"/>
</dbReference>
<sequence length="27" mass="3285">MNYRNNIKNVYKKNNTFSIHSIYVIPL</sequence>
<name>A0A0K2SY34_LEPSM</name>
<organism evidence="1">
    <name type="scientific">Lepeophtheirus salmonis</name>
    <name type="common">Salmon louse</name>
    <name type="synonym">Caligus salmonis</name>
    <dbReference type="NCBI Taxonomy" id="72036"/>
    <lineage>
        <taxon>Eukaryota</taxon>
        <taxon>Metazoa</taxon>
        <taxon>Ecdysozoa</taxon>
        <taxon>Arthropoda</taxon>
        <taxon>Crustacea</taxon>
        <taxon>Multicrustacea</taxon>
        <taxon>Hexanauplia</taxon>
        <taxon>Copepoda</taxon>
        <taxon>Siphonostomatoida</taxon>
        <taxon>Caligidae</taxon>
        <taxon>Lepeophtheirus</taxon>
    </lineage>
</organism>
<evidence type="ECO:0000313" key="1">
    <source>
        <dbReference type="EMBL" id="CDW18405.1"/>
    </source>
</evidence>
<dbReference type="AlphaFoldDB" id="A0A0K2SY34"/>